<reference evidence="2" key="1">
    <citation type="journal article" date="2008" name="PLoS Genet.">
        <title>Genomic islands in the pathogenic filamentous fungus Aspergillus fumigatus.</title>
        <authorList>
            <person name="Fedorova N.D."/>
            <person name="Khaldi N."/>
            <person name="Joardar V.S."/>
            <person name="Maiti R."/>
            <person name="Amedeo P."/>
            <person name="Anderson M.J."/>
            <person name="Crabtree J."/>
            <person name="Silva J.C."/>
            <person name="Badger J.H."/>
            <person name="Albarraq A."/>
            <person name="Angiuoli S."/>
            <person name="Bussey H."/>
            <person name="Bowyer P."/>
            <person name="Cotty P.J."/>
            <person name="Dyer P.S."/>
            <person name="Egan A."/>
            <person name="Galens K."/>
            <person name="Fraser-Liggett C.M."/>
            <person name="Haas B.J."/>
            <person name="Inman J.M."/>
            <person name="Kent R."/>
            <person name="Lemieux S."/>
            <person name="Malavazi I."/>
            <person name="Orvis J."/>
            <person name="Roemer T."/>
            <person name="Ronning C.M."/>
            <person name="Sundaram J.P."/>
            <person name="Sutton G."/>
            <person name="Turner G."/>
            <person name="Venter J.C."/>
            <person name="White O.R."/>
            <person name="Whitty B.R."/>
            <person name="Youngman P."/>
            <person name="Wolfe K.H."/>
            <person name="Goldman G.H."/>
            <person name="Wortman J.R."/>
            <person name="Jiang B."/>
            <person name="Denning D.W."/>
            <person name="Nierman W.C."/>
        </authorList>
    </citation>
    <scope>NUCLEOTIDE SEQUENCE [LARGE SCALE GENOMIC DNA]</scope>
    <source>
        <strain evidence="2">ATCC 1020 / DSM 3700 / CBS 544.65 / FGSC A1164 / JCM 1740 / NRRL 181 / WB 181</strain>
    </source>
</reference>
<sequence>MASIGGRGQLARATRRELGAMFRYSVDPMAPGGSCSDYGQETLDAMFDDAYQLAGTAIQATLDHEDATAATTNEATHRMHGVMNWMESGGRTNNGLNKRRPYLFCGDTWRVRETMSSQMKDAEGNPMVKENGEPYLIQDSKAMKTRRKEVAEQLKKSTKHIYPYWSQATLTYTFAVKYDEDPTLGPCKTEAGAIGYTITEKSFGAIILCHTAFNGRRLRSVAASAFASSFFETGQPPSDKGKVQEISEVVPAGRVAYHELLHLYWGSVMNEGGNEEYSFQRMAGNKLRKNGKMYTKSLAMENPETYALAAVAYDYTLHVTHTTKPGKTYPVEFYTGFCTYEE</sequence>
<organism evidence="1 2">
    <name type="scientific">Neosartorya fischeri (strain ATCC 1020 / DSM 3700 / CBS 544.65 / FGSC A1164 / JCM 1740 / NRRL 181 / WB 181)</name>
    <name type="common">Aspergillus fischerianus</name>
    <dbReference type="NCBI Taxonomy" id="331117"/>
    <lineage>
        <taxon>Eukaryota</taxon>
        <taxon>Fungi</taxon>
        <taxon>Dikarya</taxon>
        <taxon>Ascomycota</taxon>
        <taxon>Pezizomycotina</taxon>
        <taxon>Eurotiomycetes</taxon>
        <taxon>Eurotiomycetidae</taxon>
        <taxon>Eurotiales</taxon>
        <taxon>Aspergillaceae</taxon>
        <taxon>Aspergillus</taxon>
        <taxon>Aspergillus subgen. Fumigati</taxon>
    </lineage>
</organism>
<dbReference type="EMBL" id="DS027696">
    <property type="protein sequence ID" value="EAW19288.1"/>
    <property type="molecule type" value="Genomic_DNA"/>
</dbReference>
<dbReference type="eggNOG" id="ENOG502STU3">
    <property type="taxonomic scope" value="Eukaryota"/>
</dbReference>
<name>A1DIT1_NEOFI</name>
<proteinExistence type="predicted"/>
<dbReference type="OrthoDB" id="4259138at2759"/>
<dbReference type="RefSeq" id="XP_001261185.1">
    <property type="nucleotide sequence ID" value="XM_001261184.1"/>
</dbReference>
<evidence type="ECO:0000313" key="2">
    <source>
        <dbReference type="Proteomes" id="UP000006702"/>
    </source>
</evidence>
<dbReference type="GeneID" id="4587743"/>
<dbReference type="AlphaFoldDB" id="A1DIT1"/>
<dbReference type="VEuPathDB" id="FungiDB:NFIA_092490"/>
<evidence type="ECO:0000313" key="1">
    <source>
        <dbReference type="EMBL" id="EAW19288.1"/>
    </source>
</evidence>
<dbReference type="Proteomes" id="UP000006702">
    <property type="component" value="Unassembled WGS sequence"/>
</dbReference>
<dbReference type="KEGG" id="nfi:NFIA_092490"/>
<protein>
    <submittedName>
        <fullName evidence="1">Uncharacterized protein</fullName>
    </submittedName>
</protein>
<keyword evidence="2" id="KW-1185">Reference proteome</keyword>
<dbReference type="HOGENOM" id="CLU_064758_0_0_1"/>
<accession>A1DIT1</accession>
<gene>
    <name evidence="1" type="ORF">NFIA_092490</name>
</gene>
<dbReference type="OMA" id="SAWANTW"/>